<name>A0ABI7ZKH3_FELCA</name>
<dbReference type="GeneTree" id="ENSGT01140000286560"/>
<keyword evidence="1" id="KW-0472">Membrane</keyword>
<feature type="transmembrane region" description="Helical" evidence="1">
    <location>
        <begin position="65"/>
        <end position="83"/>
    </location>
</feature>
<accession>A0ABI7ZKH3</accession>
<evidence type="ECO:0000313" key="3">
    <source>
        <dbReference type="Proteomes" id="UP000823872"/>
    </source>
</evidence>
<evidence type="ECO:0000256" key="1">
    <source>
        <dbReference type="SAM" id="Phobius"/>
    </source>
</evidence>
<dbReference type="Proteomes" id="UP000823872">
    <property type="component" value="Chromosome B4"/>
</dbReference>
<keyword evidence="3" id="KW-1185">Reference proteome</keyword>
<protein>
    <submittedName>
        <fullName evidence="2">Uncharacterized protein</fullName>
    </submittedName>
</protein>
<dbReference type="Ensembl" id="ENSFCTT00005065729.1">
    <property type="protein sequence ID" value="ENSFCTP00005047529.1"/>
    <property type="gene ID" value="ENSFCTG00005023012.1"/>
</dbReference>
<proteinExistence type="predicted"/>
<feature type="transmembrane region" description="Helical" evidence="1">
    <location>
        <begin position="116"/>
        <end position="137"/>
    </location>
</feature>
<gene>
    <name evidence="2" type="primary">CNIH4</name>
</gene>
<organism evidence="2 3">
    <name type="scientific">Felis catus</name>
    <name type="common">Cat</name>
    <name type="synonym">Felis silvestris catus</name>
    <dbReference type="NCBI Taxonomy" id="9685"/>
    <lineage>
        <taxon>Eukaryota</taxon>
        <taxon>Metazoa</taxon>
        <taxon>Chordata</taxon>
        <taxon>Craniata</taxon>
        <taxon>Vertebrata</taxon>
        <taxon>Euteleostomi</taxon>
        <taxon>Mammalia</taxon>
        <taxon>Eutheria</taxon>
        <taxon>Laurasiatheria</taxon>
        <taxon>Carnivora</taxon>
        <taxon>Feliformia</taxon>
        <taxon>Felidae</taxon>
        <taxon>Felinae</taxon>
        <taxon>Felis</taxon>
    </lineage>
</organism>
<evidence type="ECO:0000313" key="2">
    <source>
        <dbReference type="Ensembl" id="ENSFCTP00005047529.1"/>
    </source>
</evidence>
<reference evidence="2" key="3">
    <citation type="submission" date="2025-09" db="UniProtKB">
        <authorList>
            <consortium name="Ensembl"/>
        </authorList>
    </citation>
    <scope>IDENTIFICATION</scope>
    <source>
        <strain evidence="2">breed Abyssinian</strain>
    </source>
</reference>
<keyword evidence="1" id="KW-0812">Transmembrane</keyword>
<keyword evidence="1" id="KW-1133">Transmembrane helix</keyword>
<reference evidence="2 3" key="1">
    <citation type="submission" date="2021-02" db="EMBL/GenBank/DDBJ databases">
        <title>Safari Cat Assemblies.</title>
        <authorList>
            <person name="Bredemeyer K.R."/>
            <person name="Murphy W.J."/>
        </authorList>
    </citation>
    <scope>NUCLEOTIDE SEQUENCE [LARGE SCALE GENOMIC DNA]</scope>
</reference>
<reference evidence="2" key="2">
    <citation type="submission" date="2025-08" db="UniProtKB">
        <authorList>
            <consortium name="Ensembl"/>
        </authorList>
    </citation>
    <scope>IDENTIFICATION</scope>
    <source>
        <strain evidence="2">breed Abyssinian</strain>
    </source>
</reference>
<sequence>MYPFGLVFVYFGGKYPVVQLLDRGVVLFFNFLRNLHTVFQSGCTSLHSHQQCKRVPFCPHPHQHLLFPVLLILAMLTDVRWYLIMVLTCISLMMSDVEHLFMCLLSIWMSSLEKCLFMSSTHFLVGVFGFGVLHCIIQSSL</sequence>